<feature type="transmembrane region" description="Helical" evidence="1">
    <location>
        <begin position="42"/>
        <end position="59"/>
    </location>
</feature>
<accession>A0A8H6GT74</accession>
<dbReference type="AlphaFoldDB" id="A0A8H6GT74"/>
<dbReference type="EMBL" id="JACDXP010000005">
    <property type="protein sequence ID" value="KAF6524324.1"/>
    <property type="molecule type" value="Genomic_DNA"/>
</dbReference>
<proteinExistence type="predicted"/>
<reference evidence="2 3" key="1">
    <citation type="journal article" date="2020" name="bioRxiv">
        <title>A chromosome-scale genome assembly for the Fusarium oxysporum strain Fo5176 to establish a model Arabidopsis-fungal pathosystem.</title>
        <authorList>
            <person name="Fokkens L."/>
            <person name="Guo L."/>
            <person name="Dora S."/>
            <person name="Wang B."/>
            <person name="Ye K."/>
            <person name="Sanchez-Rodriguez C."/>
            <person name="Croll D."/>
        </authorList>
    </citation>
    <scope>NUCLEOTIDE SEQUENCE [LARGE SCALE GENOMIC DNA]</scope>
    <source>
        <strain evidence="2 3">Fo5176</strain>
    </source>
</reference>
<protein>
    <submittedName>
        <fullName evidence="2">Uncharacterized protein</fullName>
    </submittedName>
</protein>
<dbReference type="Proteomes" id="UP000593570">
    <property type="component" value="Unassembled WGS sequence"/>
</dbReference>
<evidence type="ECO:0000313" key="3">
    <source>
        <dbReference type="Proteomes" id="UP000593570"/>
    </source>
</evidence>
<sequence>MNSQQGRLLNPRRYRASNLRDWFPVSSQLFPRLARRVCRDPFSTLIYFILLFFSPPYLYGIGTPCIDTALLSNLLSFARRYTSAHIAARRDYASI</sequence>
<keyword evidence="1" id="KW-1133">Transmembrane helix</keyword>
<evidence type="ECO:0000313" key="2">
    <source>
        <dbReference type="EMBL" id="KAF6524324.1"/>
    </source>
</evidence>
<organism evidence="2 3">
    <name type="scientific">Fusarium oxysporum f. sp. conglutinans</name>
    <dbReference type="NCBI Taxonomy" id="100902"/>
    <lineage>
        <taxon>Eukaryota</taxon>
        <taxon>Fungi</taxon>
        <taxon>Dikarya</taxon>
        <taxon>Ascomycota</taxon>
        <taxon>Pezizomycotina</taxon>
        <taxon>Sordariomycetes</taxon>
        <taxon>Hypocreomycetidae</taxon>
        <taxon>Hypocreales</taxon>
        <taxon>Nectriaceae</taxon>
        <taxon>Fusarium</taxon>
        <taxon>Fusarium oxysporum species complex</taxon>
    </lineage>
</organism>
<keyword evidence="1" id="KW-0472">Membrane</keyword>
<comment type="caution">
    <text evidence="2">The sequence shown here is derived from an EMBL/GenBank/DDBJ whole genome shotgun (WGS) entry which is preliminary data.</text>
</comment>
<keyword evidence="1" id="KW-0812">Transmembrane</keyword>
<name>A0A8H6GT74_FUSOX</name>
<evidence type="ECO:0000256" key="1">
    <source>
        <dbReference type="SAM" id="Phobius"/>
    </source>
</evidence>
<gene>
    <name evidence="2" type="ORF">HZS61_012823</name>
</gene>